<feature type="compositionally biased region" description="Gly residues" evidence="1">
    <location>
        <begin position="118"/>
        <end position="137"/>
    </location>
</feature>
<sequence length="246" mass="24525">MLAAQRTSNNQAFETPHGSAGSSSSAGRAETPAAAMRRERLLPLLLLGLVLGLLALVAVVGHWHHDQWLQQEAHDDEGVGGSKCGPQQLPLQLQGADAAAPTTATPARRHLLLHDSGSGTGTGRGSSVGGGGGGGGTLLQRRQHVRRLLGRRQLRQRGFPSAYGPIRDDAATGYNTPPPCDAQCVAICNSSPSLAVAYGFRCFATYSDNGGGGGGGGFGGGGSSGGGGGPSGGSGGSANKAAAHDG</sequence>
<keyword evidence="4" id="KW-1185">Reference proteome</keyword>
<evidence type="ECO:0000313" key="4">
    <source>
        <dbReference type="Proteomes" id="UP000006906"/>
    </source>
</evidence>
<keyword evidence="2" id="KW-1133">Transmembrane helix</keyword>
<feature type="region of interest" description="Disordered" evidence="1">
    <location>
        <begin position="213"/>
        <end position="246"/>
    </location>
</feature>
<accession>A0A2K3E1R6</accession>
<proteinExistence type="predicted"/>
<feature type="transmembrane region" description="Helical" evidence="2">
    <location>
        <begin position="41"/>
        <end position="63"/>
    </location>
</feature>
<feature type="compositionally biased region" description="Low complexity" evidence="1">
    <location>
        <begin position="18"/>
        <end position="29"/>
    </location>
</feature>
<dbReference type="KEGG" id="cre:CHLRE_02g095083v5"/>
<evidence type="ECO:0000313" key="3">
    <source>
        <dbReference type="EMBL" id="PNW86697.1"/>
    </source>
</evidence>
<evidence type="ECO:0000256" key="1">
    <source>
        <dbReference type="SAM" id="MobiDB-lite"/>
    </source>
</evidence>
<name>A0A2K3E1R6_CHLRE</name>
<keyword evidence="2" id="KW-0472">Membrane</keyword>
<gene>
    <name evidence="3" type="ORF">CHLRE_02g095083v5</name>
</gene>
<dbReference type="InParanoid" id="A0A2K3E1R6"/>
<dbReference type="Proteomes" id="UP000006906">
    <property type="component" value="Chromosome 2"/>
</dbReference>
<feature type="compositionally biased region" description="Gly residues" evidence="1">
    <location>
        <begin position="213"/>
        <end position="236"/>
    </location>
</feature>
<feature type="region of interest" description="Disordered" evidence="1">
    <location>
        <begin position="114"/>
        <end position="137"/>
    </location>
</feature>
<dbReference type="EMBL" id="CM008963">
    <property type="protein sequence ID" value="PNW86697.1"/>
    <property type="molecule type" value="Genomic_DNA"/>
</dbReference>
<dbReference type="Gramene" id="PNW86697">
    <property type="protein sequence ID" value="PNW86697"/>
    <property type="gene ID" value="CHLRE_02g095083v5"/>
</dbReference>
<feature type="compositionally biased region" description="Polar residues" evidence="1">
    <location>
        <begin position="1"/>
        <end position="13"/>
    </location>
</feature>
<dbReference type="RefSeq" id="XP_042927184.1">
    <property type="nucleotide sequence ID" value="XM_043059552.1"/>
</dbReference>
<organism evidence="3 4">
    <name type="scientific">Chlamydomonas reinhardtii</name>
    <name type="common">Chlamydomonas smithii</name>
    <dbReference type="NCBI Taxonomy" id="3055"/>
    <lineage>
        <taxon>Eukaryota</taxon>
        <taxon>Viridiplantae</taxon>
        <taxon>Chlorophyta</taxon>
        <taxon>core chlorophytes</taxon>
        <taxon>Chlorophyceae</taxon>
        <taxon>CS clade</taxon>
        <taxon>Chlamydomonadales</taxon>
        <taxon>Chlamydomonadaceae</taxon>
        <taxon>Chlamydomonas</taxon>
    </lineage>
</organism>
<dbReference type="AlphaFoldDB" id="A0A2K3E1R6"/>
<evidence type="ECO:0000256" key="2">
    <source>
        <dbReference type="SAM" id="Phobius"/>
    </source>
</evidence>
<reference evidence="3 4" key="1">
    <citation type="journal article" date="2007" name="Science">
        <title>The Chlamydomonas genome reveals the evolution of key animal and plant functions.</title>
        <authorList>
            <person name="Merchant S.S."/>
            <person name="Prochnik S.E."/>
            <person name="Vallon O."/>
            <person name="Harris E.H."/>
            <person name="Karpowicz S.J."/>
            <person name="Witman G.B."/>
            <person name="Terry A."/>
            <person name="Salamov A."/>
            <person name="Fritz-Laylin L.K."/>
            <person name="Marechal-Drouard L."/>
            <person name="Marshall W.F."/>
            <person name="Qu L.H."/>
            <person name="Nelson D.R."/>
            <person name="Sanderfoot A.A."/>
            <person name="Spalding M.H."/>
            <person name="Kapitonov V.V."/>
            <person name="Ren Q."/>
            <person name="Ferris P."/>
            <person name="Lindquist E."/>
            <person name="Shapiro H."/>
            <person name="Lucas S.M."/>
            <person name="Grimwood J."/>
            <person name="Schmutz J."/>
            <person name="Cardol P."/>
            <person name="Cerutti H."/>
            <person name="Chanfreau G."/>
            <person name="Chen C.L."/>
            <person name="Cognat V."/>
            <person name="Croft M.T."/>
            <person name="Dent R."/>
            <person name="Dutcher S."/>
            <person name="Fernandez E."/>
            <person name="Fukuzawa H."/>
            <person name="Gonzalez-Ballester D."/>
            <person name="Gonzalez-Halphen D."/>
            <person name="Hallmann A."/>
            <person name="Hanikenne M."/>
            <person name="Hippler M."/>
            <person name="Inwood W."/>
            <person name="Jabbari K."/>
            <person name="Kalanon M."/>
            <person name="Kuras R."/>
            <person name="Lefebvre P.A."/>
            <person name="Lemaire S.D."/>
            <person name="Lobanov A.V."/>
            <person name="Lohr M."/>
            <person name="Manuell A."/>
            <person name="Meier I."/>
            <person name="Mets L."/>
            <person name="Mittag M."/>
            <person name="Mittelmeier T."/>
            <person name="Moroney J.V."/>
            <person name="Moseley J."/>
            <person name="Napoli C."/>
            <person name="Nedelcu A.M."/>
            <person name="Niyogi K."/>
            <person name="Novoselov S.V."/>
            <person name="Paulsen I.T."/>
            <person name="Pazour G."/>
            <person name="Purton S."/>
            <person name="Ral J.P."/>
            <person name="Riano-Pachon D.M."/>
            <person name="Riekhof W."/>
            <person name="Rymarquis L."/>
            <person name="Schroda M."/>
            <person name="Stern D."/>
            <person name="Umen J."/>
            <person name="Willows R."/>
            <person name="Wilson N."/>
            <person name="Zimmer S.L."/>
            <person name="Allmer J."/>
            <person name="Balk J."/>
            <person name="Bisova K."/>
            <person name="Chen C.J."/>
            <person name="Elias M."/>
            <person name="Gendler K."/>
            <person name="Hauser C."/>
            <person name="Lamb M.R."/>
            <person name="Ledford H."/>
            <person name="Long J.C."/>
            <person name="Minagawa J."/>
            <person name="Page M.D."/>
            <person name="Pan J."/>
            <person name="Pootakham W."/>
            <person name="Roje S."/>
            <person name="Rose A."/>
            <person name="Stahlberg E."/>
            <person name="Terauchi A.M."/>
            <person name="Yang P."/>
            <person name="Ball S."/>
            <person name="Bowler C."/>
            <person name="Dieckmann C.L."/>
            <person name="Gladyshev V.N."/>
            <person name="Green P."/>
            <person name="Jorgensen R."/>
            <person name="Mayfield S."/>
            <person name="Mueller-Roeber B."/>
            <person name="Rajamani S."/>
            <person name="Sayre R.T."/>
            <person name="Brokstein P."/>
            <person name="Dubchak I."/>
            <person name="Goodstein D."/>
            <person name="Hornick L."/>
            <person name="Huang Y.W."/>
            <person name="Jhaveri J."/>
            <person name="Luo Y."/>
            <person name="Martinez D."/>
            <person name="Ngau W.C."/>
            <person name="Otillar B."/>
            <person name="Poliakov A."/>
            <person name="Porter A."/>
            <person name="Szajkowski L."/>
            <person name="Werner G."/>
            <person name="Zhou K."/>
            <person name="Grigoriev I.V."/>
            <person name="Rokhsar D.S."/>
            <person name="Grossman A.R."/>
        </authorList>
    </citation>
    <scope>NUCLEOTIDE SEQUENCE [LARGE SCALE GENOMIC DNA]</scope>
    <source>
        <strain evidence="4">CC-503</strain>
    </source>
</reference>
<protein>
    <submittedName>
        <fullName evidence="3">Uncharacterized protein</fullName>
    </submittedName>
</protein>
<feature type="region of interest" description="Disordered" evidence="1">
    <location>
        <begin position="1"/>
        <end position="32"/>
    </location>
</feature>
<keyword evidence="2" id="KW-0812">Transmembrane</keyword>
<dbReference type="GeneID" id="66052364"/>
<dbReference type="OrthoDB" id="10619702at2759"/>